<keyword evidence="2" id="KW-1185">Reference proteome</keyword>
<proteinExistence type="predicted"/>
<sequence>MKNSRECLKCEFNSLVRMISRDCKSNCIIELGPHWLVFGTPDESSDTRERFSRRNFESVGRGVVSPPGSPSLVCVSLHHRVLGWRRRRALPSPTEAAEVSTRLFVQVRAPGMCGFHSSLH</sequence>
<dbReference type="EMBL" id="JADYXP020000003">
    <property type="protein sequence ID" value="KAL0129211.1"/>
    <property type="molecule type" value="Genomic_DNA"/>
</dbReference>
<protein>
    <submittedName>
        <fullName evidence="1">Uncharacterized protein</fullName>
    </submittedName>
</protein>
<comment type="caution">
    <text evidence="1">The sequence shown here is derived from an EMBL/GenBank/DDBJ whole genome shotgun (WGS) entry which is preliminary data.</text>
</comment>
<organism evidence="1 2">
    <name type="scientific">Cardiocondyla obscurior</name>
    <dbReference type="NCBI Taxonomy" id="286306"/>
    <lineage>
        <taxon>Eukaryota</taxon>
        <taxon>Metazoa</taxon>
        <taxon>Ecdysozoa</taxon>
        <taxon>Arthropoda</taxon>
        <taxon>Hexapoda</taxon>
        <taxon>Insecta</taxon>
        <taxon>Pterygota</taxon>
        <taxon>Neoptera</taxon>
        <taxon>Endopterygota</taxon>
        <taxon>Hymenoptera</taxon>
        <taxon>Apocrita</taxon>
        <taxon>Aculeata</taxon>
        <taxon>Formicoidea</taxon>
        <taxon>Formicidae</taxon>
        <taxon>Myrmicinae</taxon>
        <taxon>Cardiocondyla</taxon>
    </lineage>
</organism>
<reference evidence="1 2" key="1">
    <citation type="submission" date="2023-03" db="EMBL/GenBank/DDBJ databases">
        <title>High recombination rates correlate with genetic variation in Cardiocondyla obscurior ants.</title>
        <authorList>
            <person name="Errbii M."/>
        </authorList>
    </citation>
    <scope>NUCLEOTIDE SEQUENCE [LARGE SCALE GENOMIC DNA]</scope>
    <source>
        <strain evidence="1">Alpha-2009</strain>
        <tissue evidence="1">Whole body</tissue>
    </source>
</reference>
<evidence type="ECO:0000313" key="1">
    <source>
        <dbReference type="EMBL" id="KAL0129211.1"/>
    </source>
</evidence>
<dbReference type="AlphaFoldDB" id="A0AAW2GPM6"/>
<name>A0AAW2GPM6_9HYME</name>
<evidence type="ECO:0000313" key="2">
    <source>
        <dbReference type="Proteomes" id="UP001430953"/>
    </source>
</evidence>
<dbReference type="Proteomes" id="UP001430953">
    <property type="component" value="Unassembled WGS sequence"/>
</dbReference>
<gene>
    <name evidence="1" type="ORF">PUN28_004115</name>
</gene>
<accession>A0AAW2GPM6</accession>